<dbReference type="InterPro" id="IPR048325">
    <property type="entry name" value="ZSWIM3_N"/>
</dbReference>
<evidence type="ECO:0000313" key="2">
    <source>
        <dbReference type="EnsemblMetazoa" id="CLYHEMP020282.1"/>
    </source>
</evidence>
<keyword evidence="3" id="KW-1185">Reference proteome</keyword>
<protein>
    <recommendedName>
        <fullName evidence="1">ZSWIM3 N-terminal domain-containing protein</fullName>
    </recommendedName>
</protein>
<organism evidence="2 3">
    <name type="scientific">Clytia hemisphaerica</name>
    <dbReference type="NCBI Taxonomy" id="252671"/>
    <lineage>
        <taxon>Eukaryota</taxon>
        <taxon>Metazoa</taxon>
        <taxon>Cnidaria</taxon>
        <taxon>Hydrozoa</taxon>
        <taxon>Hydroidolina</taxon>
        <taxon>Leptothecata</taxon>
        <taxon>Obeliida</taxon>
        <taxon>Clytiidae</taxon>
        <taxon>Clytia</taxon>
    </lineage>
</organism>
<proteinExistence type="predicted"/>
<evidence type="ECO:0000313" key="3">
    <source>
        <dbReference type="Proteomes" id="UP000594262"/>
    </source>
</evidence>
<dbReference type="Pfam" id="PF21599">
    <property type="entry name" value="ZSWIM3_N"/>
    <property type="match status" value="1"/>
</dbReference>
<reference evidence="2" key="1">
    <citation type="submission" date="2021-01" db="UniProtKB">
        <authorList>
            <consortium name="EnsemblMetazoa"/>
        </authorList>
    </citation>
    <scope>IDENTIFICATION</scope>
</reference>
<dbReference type="Proteomes" id="UP000594262">
    <property type="component" value="Unplaced"/>
</dbReference>
<dbReference type="InterPro" id="IPR052579">
    <property type="entry name" value="Zinc_finger_SWIM"/>
</dbReference>
<accession>A0A7M6DPJ8</accession>
<dbReference type="PANTHER" id="PTHR31569">
    <property type="entry name" value="SWIM-TYPE DOMAIN-CONTAINING PROTEIN"/>
    <property type="match status" value="1"/>
</dbReference>
<feature type="domain" description="ZSWIM3 N-terminal" evidence="1">
    <location>
        <begin position="2"/>
        <end position="104"/>
    </location>
</feature>
<name>A0A7M6DPJ8_9CNID</name>
<dbReference type="PANTHER" id="PTHR31569:SF4">
    <property type="entry name" value="SWIM-TYPE DOMAIN-CONTAINING PROTEIN"/>
    <property type="match status" value="1"/>
</dbReference>
<evidence type="ECO:0000259" key="1">
    <source>
        <dbReference type="Pfam" id="PF21599"/>
    </source>
</evidence>
<sequence>MDELYQKLEQYKVDNSTELSIDDSRLIKSACKGQRLAEGDEREKALKYSELKYVCVASGTCKPRGRGLRKSRTLKKGCPFYIRFRLDKDRQALEVKDIQRSHNHELNANLFRHYPRQRKLQTIVEADAIQLLKAKADKKMVRSKIAIESGKVVTMRDVHNLAQKAKTDSEGRNNLQDVVDLLRNEFGCSVNVHQDKENNFLGMMFQDTAMKTSFKSYS</sequence>
<dbReference type="EnsemblMetazoa" id="CLYHEMT020282.1">
    <property type="protein sequence ID" value="CLYHEMP020282.1"/>
    <property type="gene ID" value="CLYHEMG020282"/>
</dbReference>
<dbReference type="AlphaFoldDB" id="A0A7M6DPJ8"/>
<dbReference type="OrthoDB" id="6021772at2759"/>